<gene>
    <name evidence="1" type="ORF">IG617_01535</name>
</gene>
<proteinExistence type="predicted"/>
<evidence type="ECO:0008006" key="3">
    <source>
        <dbReference type="Google" id="ProtNLM"/>
    </source>
</evidence>
<evidence type="ECO:0000313" key="2">
    <source>
        <dbReference type="Proteomes" id="UP000615687"/>
    </source>
</evidence>
<dbReference type="EMBL" id="JACYXJ010000001">
    <property type="protein sequence ID" value="MBD8874956.1"/>
    <property type="molecule type" value="Genomic_DNA"/>
</dbReference>
<comment type="caution">
    <text evidence="1">The sequence shown here is derived from an EMBL/GenBank/DDBJ whole genome shotgun (WGS) entry which is preliminary data.</text>
</comment>
<keyword evidence="2" id="KW-1185">Reference proteome</keyword>
<organism evidence="1 2">
    <name type="scientific">Roseibium polysiphoniae</name>
    <dbReference type="NCBI Taxonomy" id="2571221"/>
    <lineage>
        <taxon>Bacteria</taxon>
        <taxon>Pseudomonadati</taxon>
        <taxon>Pseudomonadota</taxon>
        <taxon>Alphaproteobacteria</taxon>
        <taxon>Hyphomicrobiales</taxon>
        <taxon>Stappiaceae</taxon>
        <taxon>Roseibium</taxon>
    </lineage>
</organism>
<accession>A0ABR9C7R1</accession>
<name>A0ABR9C7R1_9HYPH</name>
<reference evidence="1 2" key="1">
    <citation type="submission" date="2020-09" db="EMBL/GenBank/DDBJ databases">
        <title>The genome sequence of type strain Labrenzia polysiphoniae KACC 19711.</title>
        <authorList>
            <person name="Liu Y."/>
        </authorList>
    </citation>
    <scope>NUCLEOTIDE SEQUENCE [LARGE SCALE GENOMIC DNA]</scope>
    <source>
        <strain evidence="1 2">KACC 19711</strain>
    </source>
</reference>
<dbReference type="Proteomes" id="UP000615687">
    <property type="component" value="Unassembled WGS sequence"/>
</dbReference>
<dbReference type="RefSeq" id="WP_192106682.1">
    <property type="nucleotide sequence ID" value="NZ_JACYXJ010000001.1"/>
</dbReference>
<protein>
    <recommendedName>
        <fullName evidence="3">Nucleotide-diphospho-sugar transferase domain-containing protein</fullName>
    </recommendedName>
</protein>
<sequence length="234" mass="27154">MGAKMKIVSYYTLNTPYELEVRQLEKSLNDVGVDYIIRGLPARPTWVENCAQKSEFIQAVSAELNESFWWLDADAVLNTELPDLEDCDIAAHIKDGWRLMSGTVFFSNSPACKSIIDLWSLYCRQHPHVWDQVMLMIAIHNNNITENSKLNYLPEHFCKKKFKSRKEKISHNLKSFLNLTPKTIVLQNQLSRETKKELKFKNLREFSSDDLSDEVIQTLKSRSDKEISMSIFDS</sequence>
<evidence type="ECO:0000313" key="1">
    <source>
        <dbReference type="EMBL" id="MBD8874956.1"/>
    </source>
</evidence>